<evidence type="ECO:0000313" key="3">
    <source>
        <dbReference type="Proteomes" id="UP001152024"/>
    </source>
</evidence>
<feature type="compositionally biased region" description="Basic and acidic residues" evidence="1">
    <location>
        <begin position="79"/>
        <end position="103"/>
    </location>
</feature>
<sequence>MSDRRPVKILATKDGWKCPNPPCIGRPRNPLGSMLCVHCGCRFGARFVVIGPPETSDSPETSASTEKWETAENVDTPEDEHTPEKANTPEKDDDKGKEKEKAD</sequence>
<comment type="caution">
    <text evidence="2">The sequence shown here is derived from an EMBL/GenBank/DDBJ whole genome shotgun (WGS) entry which is preliminary data.</text>
</comment>
<proteinExistence type="predicted"/>
<feature type="compositionally biased region" description="Polar residues" evidence="1">
    <location>
        <begin position="55"/>
        <end position="65"/>
    </location>
</feature>
<evidence type="ECO:0000313" key="2">
    <source>
        <dbReference type="EMBL" id="KAJ4137298.1"/>
    </source>
</evidence>
<evidence type="ECO:0000256" key="1">
    <source>
        <dbReference type="SAM" id="MobiDB-lite"/>
    </source>
</evidence>
<protein>
    <submittedName>
        <fullName evidence="2">Uncharacterized protein</fullName>
    </submittedName>
</protein>
<feature type="region of interest" description="Disordered" evidence="1">
    <location>
        <begin position="50"/>
        <end position="103"/>
    </location>
</feature>
<name>A0ABQ8RKB0_FUSEQ</name>
<gene>
    <name evidence="2" type="ORF">NW768_002881</name>
</gene>
<accession>A0ABQ8RKB0</accession>
<dbReference type="Proteomes" id="UP001152024">
    <property type="component" value="Unassembled WGS sequence"/>
</dbReference>
<reference evidence="2" key="1">
    <citation type="submission" date="2022-09" db="EMBL/GenBank/DDBJ databases">
        <title>Fusarium specimens isolated from Avocado Roots.</title>
        <authorList>
            <person name="Stajich J."/>
            <person name="Roper C."/>
            <person name="Heimlech-Rivalta G."/>
        </authorList>
    </citation>
    <scope>NUCLEOTIDE SEQUENCE</scope>
    <source>
        <strain evidence="2">CF00095</strain>
    </source>
</reference>
<keyword evidence="3" id="KW-1185">Reference proteome</keyword>
<dbReference type="EMBL" id="JAOQBH010000004">
    <property type="protein sequence ID" value="KAJ4137298.1"/>
    <property type="molecule type" value="Genomic_DNA"/>
</dbReference>
<organism evidence="2 3">
    <name type="scientific">Fusarium equiseti</name>
    <name type="common">Fusarium scirpi</name>
    <dbReference type="NCBI Taxonomy" id="61235"/>
    <lineage>
        <taxon>Eukaryota</taxon>
        <taxon>Fungi</taxon>
        <taxon>Dikarya</taxon>
        <taxon>Ascomycota</taxon>
        <taxon>Pezizomycotina</taxon>
        <taxon>Sordariomycetes</taxon>
        <taxon>Hypocreomycetidae</taxon>
        <taxon>Hypocreales</taxon>
        <taxon>Nectriaceae</taxon>
        <taxon>Fusarium</taxon>
        <taxon>Fusarium incarnatum-equiseti species complex</taxon>
    </lineage>
</organism>